<name>A0ACB8RIU9_9AGAM</name>
<proteinExistence type="predicted"/>
<protein>
    <submittedName>
        <fullName evidence="1">Uncharacterized protein</fullName>
    </submittedName>
</protein>
<keyword evidence="2" id="KW-1185">Reference proteome</keyword>
<gene>
    <name evidence="1" type="ORF">FA95DRAFT_1562577</name>
</gene>
<reference evidence="1" key="2">
    <citation type="journal article" date="2022" name="New Phytol.">
        <title>Evolutionary transition to the ectomycorrhizal habit in the genomes of a hyperdiverse lineage of mushroom-forming fungi.</title>
        <authorList>
            <person name="Looney B."/>
            <person name="Miyauchi S."/>
            <person name="Morin E."/>
            <person name="Drula E."/>
            <person name="Courty P.E."/>
            <person name="Kohler A."/>
            <person name="Kuo A."/>
            <person name="LaButti K."/>
            <person name="Pangilinan J."/>
            <person name="Lipzen A."/>
            <person name="Riley R."/>
            <person name="Andreopoulos W."/>
            <person name="He G."/>
            <person name="Johnson J."/>
            <person name="Nolan M."/>
            <person name="Tritt A."/>
            <person name="Barry K.W."/>
            <person name="Grigoriev I.V."/>
            <person name="Nagy L.G."/>
            <person name="Hibbett D."/>
            <person name="Henrissat B."/>
            <person name="Matheny P.B."/>
            <person name="Labbe J."/>
            <person name="Martin F.M."/>
        </authorList>
    </citation>
    <scope>NUCLEOTIDE SEQUENCE</scope>
    <source>
        <strain evidence="1">FP105234-sp</strain>
    </source>
</reference>
<evidence type="ECO:0000313" key="1">
    <source>
        <dbReference type="EMBL" id="KAI0044089.1"/>
    </source>
</evidence>
<dbReference type="EMBL" id="MU275994">
    <property type="protein sequence ID" value="KAI0044089.1"/>
    <property type="molecule type" value="Genomic_DNA"/>
</dbReference>
<accession>A0ACB8RIU9</accession>
<reference evidence="1" key="1">
    <citation type="submission" date="2021-02" db="EMBL/GenBank/DDBJ databases">
        <authorList>
            <consortium name="DOE Joint Genome Institute"/>
            <person name="Ahrendt S."/>
            <person name="Looney B.P."/>
            <person name="Miyauchi S."/>
            <person name="Morin E."/>
            <person name="Drula E."/>
            <person name="Courty P.E."/>
            <person name="Chicoki N."/>
            <person name="Fauchery L."/>
            <person name="Kohler A."/>
            <person name="Kuo A."/>
            <person name="Labutti K."/>
            <person name="Pangilinan J."/>
            <person name="Lipzen A."/>
            <person name="Riley R."/>
            <person name="Andreopoulos W."/>
            <person name="He G."/>
            <person name="Johnson J."/>
            <person name="Barry K.W."/>
            <person name="Grigoriev I.V."/>
            <person name="Nagy L."/>
            <person name="Hibbett D."/>
            <person name="Henrissat B."/>
            <person name="Matheny P.B."/>
            <person name="Labbe J."/>
            <person name="Martin F."/>
        </authorList>
    </citation>
    <scope>NUCLEOTIDE SEQUENCE</scope>
    <source>
        <strain evidence="1">FP105234-sp</strain>
    </source>
</reference>
<organism evidence="1 2">
    <name type="scientific">Auriscalpium vulgare</name>
    <dbReference type="NCBI Taxonomy" id="40419"/>
    <lineage>
        <taxon>Eukaryota</taxon>
        <taxon>Fungi</taxon>
        <taxon>Dikarya</taxon>
        <taxon>Basidiomycota</taxon>
        <taxon>Agaricomycotina</taxon>
        <taxon>Agaricomycetes</taxon>
        <taxon>Russulales</taxon>
        <taxon>Auriscalpiaceae</taxon>
        <taxon>Auriscalpium</taxon>
    </lineage>
</organism>
<sequence length="139" mass="15194">MLFQPSATFSTAASSFRSWLTIFLDYFPTHSSIYREMRASMFIVILATALASVVHAAPVPSNPSIADSALAARCPSALKVDAGNDELWDFSQLCLATRSDTTFPRSPVITKRLPDLSFDSLPNFFRNLISIADVVTTSV</sequence>
<evidence type="ECO:0000313" key="2">
    <source>
        <dbReference type="Proteomes" id="UP000814033"/>
    </source>
</evidence>
<dbReference type="Proteomes" id="UP000814033">
    <property type="component" value="Unassembled WGS sequence"/>
</dbReference>
<comment type="caution">
    <text evidence="1">The sequence shown here is derived from an EMBL/GenBank/DDBJ whole genome shotgun (WGS) entry which is preliminary data.</text>
</comment>